<dbReference type="RefSeq" id="WP_275631384.1">
    <property type="nucleotide sequence ID" value="NZ_JARGYD010000001.1"/>
</dbReference>
<feature type="transmembrane region" description="Helical" evidence="1">
    <location>
        <begin position="44"/>
        <end position="62"/>
    </location>
</feature>
<comment type="caution">
    <text evidence="3">The sequence shown here is derived from an EMBL/GenBank/DDBJ whole genome shotgun (WGS) entry which is preliminary data.</text>
</comment>
<protein>
    <submittedName>
        <fullName evidence="3">Tripartite tricarboxylate transporter TctB family protein</fullName>
    </submittedName>
</protein>
<proteinExistence type="predicted"/>
<organism evidence="3 4">
    <name type="scientific">Psychromarinibacter halotolerans</name>
    <dbReference type="NCBI Taxonomy" id="1775175"/>
    <lineage>
        <taxon>Bacteria</taxon>
        <taxon>Pseudomonadati</taxon>
        <taxon>Pseudomonadota</taxon>
        <taxon>Alphaproteobacteria</taxon>
        <taxon>Rhodobacterales</taxon>
        <taxon>Paracoccaceae</taxon>
        <taxon>Psychromarinibacter</taxon>
    </lineage>
</organism>
<dbReference type="Pfam" id="PF07331">
    <property type="entry name" value="TctB"/>
    <property type="match status" value="1"/>
</dbReference>
<accession>A0ABV7GR88</accession>
<evidence type="ECO:0000313" key="3">
    <source>
        <dbReference type="EMBL" id="MFC3144123.1"/>
    </source>
</evidence>
<sequence>MARETGTLLRSLMAGAVVAAFGAFVAAIALTYPLGSAFRPGPGFVPLGIGVLLIVLGVIVAVEDARAGGAPSDETATDEAVPVWRPMVATVAGVLVFALLLDRVGYVPASILLVLIVARGERGRNWLIDIAIAAFMAVFGTIVFIWGLGLPIDPIVGL</sequence>
<evidence type="ECO:0000259" key="2">
    <source>
        <dbReference type="Pfam" id="PF07331"/>
    </source>
</evidence>
<keyword evidence="4" id="KW-1185">Reference proteome</keyword>
<evidence type="ECO:0000313" key="4">
    <source>
        <dbReference type="Proteomes" id="UP001595632"/>
    </source>
</evidence>
<keyword evidence="1" id="KW-0812">Transmembrane</keyword>
<name>A0ABV7GR88_9RHOB</name>
<reference evidence="4" key="1">
    <citation type="journal article" date="2019" name="Int. J. Syst. Evol. Microbiol.">
        <title>The Global Catalogue of Microorganisms (GCM) 10K type strain sequencing project: providing services to taxonomists for standard genome sequencing and annotation.</title>
        <authorList>
            <consortium name="The Broad Institute Genomics Platform"/>
            <consortium name="The Broad Institute Genome Sequencing Center for Infectious Disease"/>
            <person name="Wu L."/>
            <person name="Ma J."/>
        </authorList>
    </citation>
    <scope>NUCLEOTIDE SEQUENCE [LARGE SCALE GENOMIC DNA]</scope>
    <source>
        <strain evidence="4">KCTC 52366</strain>
    </source>
</reference>
<dbReference type="Proteomes" id="UP001595632">
    <property type="component" value="Unassembled WGS sequence"/>
</dbReference>
<dbReference type="InterPro" id="IPR009936">
    <property type="entry name" value="DUF1468"/>
</dbReference>
<feature type="transmembrane region" description="Helical" evidence="1">
    <location>
        <begin position="91"/>
        <end position="118"/>
    </location>
</feature>
<gene>
    <name evidence="3" type="ORF">ACFOGP_15490</name>
</gene>
<keyword evidence="1" id="KW-0472">Membrane</keyword>
<evidence type="ECO:0000256" key="1">
    <source>
        <dbReference type="SAM" id="Phobius"/>
    </source>
</evidence>
<feature type="domain" description="DUF1468" evidence="2">
    <location>
        <begin position="13"/>
        <end position="151"/>
    </location>
</feature>
<keyword evidence="1" id="KW-1133">Transmembrane helix</keyword>
<feature type="transmembrane region" description="Helical" evidence="1">
    <location>
        <begin position="130"/>
        <end position="152"/>
    </location>
</feature>
<feature type="transmembrane region" description="Helical" evidence="1">
    <location>
        <begin position="12"/>
        <end position="32"/>
    </location>
</feature>
<dbReference type="EMBL" id="JBHRTB010000010">
    <property type="protein sequence ID" value="MFC3144123.1"/>
    <property type="molecule type" value="Genomic_DNA"/>
</dbReference>